<evidence type="ECO:0000313" key="2">
    <source>
        <dbReference type="Proteomes" id="UP000000707"/>
    </source>
</evidence>
<organism evidence="2">
    <name type="scientific">Candida tenuis (strain ATCC 10573 / BCRC 21748 / CBS 615 / JCM 9827 / NBRC 10315 / NRRL Y-1498 / VKM Y-70)</name>
    <name type="common">Yeast</name>
    <name type="synonym">Yamadazyma tenuis</name>
    <dbReference type="NCBI Taxonomy" id="590646"/>
    <lineage>
        <taxon>Eukaryota</taxon>
        <taxon>Fungi</taxon>
        <taxon>Dikarya</taxon>
        <taxon>Ascomycota</taxon>
        <taxon>Saccharomycotina</taxon>
        <taxon>Pichiomycetes</taxon>
        <taxon>Debaryomycetaceae</taxon>
        <taxon>Yamadazyma</taxon>
    </lineage>
</organism>
<dbReference type="RefSeq" id="XP_006689268.1">
    <property type="nucleotide sequence ID" value="XM_006689205.1"/>
</dbReference>
<sequence length="697" mass="79950">MDKAHRLAFHDLHHTVNRYKKTTIEIEPQISHFLVELDLLHNRRVPFAIAPWVLPPRFKKNSLLEPVVYHILGICMEEQHNSDVKHKALSGVLNRIAGHDVQDVHSFFLDTFNRDLNNITTGFQKSLQFKANDEKHLHTALACFFLVSKHGFHDMYTEKDLEQWVQCVLSANVSSACTSLTNLVDIPGFIIGDVLLRTPVSRDELDLQVDLWHIFASQIRQSYHHQISHLRTIFNNMVFYLSQYDATQLPVVIRFSIDFFENPRAPFHTKLFTAEYLNKLLWKVPFNYMESPVFRPKRDCLHVIKAQEHIASVASSSLNLEGNMGIVLAISSVSKEKAKQLFVKSRERHWPRRHELSIKERLAFYFTRIWLSQSPDELLHAFNEASTDLKHNSTLWLGFIKKLLEFELLTASRSTQIITKLMEDHHQLLVSKNMLLHLLIPIVRPSQFGDMVSIMVAAEPTLVERHSGILIEKYMTVLYANQHVPVDTETVRALVPEIKRQGDSLAIARQLYGGHLKRKTPSVIGRMLHGELQVQPQNIYKLYTNELRQNNITPDETCLAALIKGATDSPTNNPGACHIWDDMYAPQIAIHEFKSHVAANKTVASGAVWEKYIEMLAKYEYVSELSEIIRWWESTQFVPQYSTLLALLRALPIEFATRHIAHVEKVKRDSGTNGSKVAGVASTASVVDWPWPQVSDL</sequence>
<dbReference type="OrthoDB" id="4017072at2759"/>
<name>G3BFM5_CANTC</name>
<dbReference type="AlphaFoldDB" id="G3BFM5"/>
<protein>
    <submittedName>
        <fullName evidence="1">Uncharacterized protein</fullName>
    </submittedName>
</protein>
<dbReference type="KEGG" id="cten:18246317"/>
<gene>
    <name evidence="1" type="ORF">CANTEDRAFT_111859</name>
</gene>
<proteinExistence type="predicted"/>
<evidence type="ECO:0000313" key="1">
    <source>
        <dbReference type="EMBL" id="EGV60054.1"/>
    </source>
</evidence>
<dbReference type="eggNOG" id="ENOG502SQ2E">
    <property type="taxonomic scope" value="Eukaryota"/>
</dbReference>
<dbReference type="EMBL" id="GL996528">
    <property type="protein sequence ID" value="EGV60054.1"/>
    <property type="molecule type" value="Genomic_DNA"/>
</dbReference>
<dbReference type="HOGENOM" id="CLU_395326_0_0_1"/>
<dbReference type="GeneID" id="18246317"/>
<accession>G3BFM5</accession>
<keyword evidence="2" id="KW-1185">Reference proteome</keyword>
<reference evidence="1 2" key="1">
    <citation type="journal article" date="2011" name="Proc. Natl. Acad. Sci. U.S.A.">
        <title>Comparative genomics of xylose-fermenting fungi for enhanced biofuel production.</title>
        <authorList>
            <person name="Wohlbach D.J."/>
            <person name="Kuo A."/>
            <person name="Sato T.K."/>
            <person name="Potts K.M."/>
            <person name="Salamov A.A."/>
            <person name="LaButti K.M."/>
            <person name="Sun H."/>
            <person name="Clum A."/>
            <person name="Pangilinan J.L."/>
            <person name="Lindquist E.A."/>
            <person name="Lucas S."/>
            <person name="Lapidus A."/>
            <person name="Jin M."/>
            <person name="Gunawan C."/>
            <person name="Balan V."/>
            <person name="Dale B.E."/>
            <person name="Jeffries T.W."/>
            <person name="Zinkel R."/>
            <person name="Barry K.W."/>
            <person name="Grigoriev I.V."/>
            <person name="Gasch A.P."/>
        </authorList>
    </citation>
    <scope>NUCLEOTIDE SEQUENCE [LARGE SCALE GENOMIC DNA]</scope>
    <source>
        <strain evidence="2">ATCC 10573 / BCRC 21748 / CBS 615 / JCM 9827 / NBRC 10315 / NRRL Y-1498 / VKM Y-70</strain>
    </source>
</reference>
<dbReference type="Proteomes" id="UP000000707">
    <property type="component" value="Unassembled WGS sequence"/>
</dbReference>